<gene>
    <name evidence="1" type="ORF">DICSQDRAFT_69877</name>
</gene>
<dbReference type="GeneID" id="18843680"/>
<evidence type="ECO:0000313" key="1">
    <source>
        <dbReference type="EMBL" id="EJF57243.1"/>
    </source>
</evidence>
<proteinExistence type="predicted"/>
<dbReference type="EMBL" id="JH719455">
    <property type="protein sequence ID" value="EJF57243.1"/>
    <property type="molecule type" value="Genomic_DNA"/>
</dbReference>
<dbReference type="OMA" id="TILCTES"/>
<sequence>MPWRDPGWGALGAACAFFKNEKGKRQPDKEALWTILCTESVHLIWKLRCERVIQNDGQEFTQREVTSRWYAAIEHRLQLDRRTAALARGKKDINPDLVERIWYPIIEGARDLPHDWVVDSGVLVGIKRGRRQDN</sequence>
<dbReference type="HOGENOM" id="CLU_044484_2_2_1"/>
<evidence type="ECO:0000313" key="2">
    <source>
        <dbReference type="Proteomes" id="UP000053319"/>
    </source>
</evidence>
<name>R7SMY6_DICSQ</name>
<accession>R7SMY6</accession>
<organism evidence="1 2">
    <name type="scientific">Dichomitus squalens (strain LYAD-421)</name>
    <name type="common">Western red white-rot fungus</name>
    <dbReference type="NCBI Taxonomy" id="732165"/>
    <lineage>
        <taxon>Eukaryota</taxon>
        <taxon>Fungi</taxon>
        <taxon>Dikarya</taxon>
        <taxon>Basidiomycota</taxon>
        <taxon>Agaricomycotina</taxon>
        <taxon>Agaricomycetes</taxon>
        <taxon>Polyporales</taxon>
        <taxon>Polyporaceae</taxon>
        <taxon>Dichomitus</taxon>
    </lineage>
</organism>
<dbReference type="OrthoDB" id="3031569at2759"/>
<protein>
    <submittedName>
        <fullName evidence="1">Uncharacterized protein</fullName>
    </submittedName>
</protein>
<dbReference type="RefSeq" id="XP_007370075.1">
    <property type="nucleotide sequence ID" value="XM_007370013.1"/>
</dbReference>
<dbReference type="AlphaFoldDB" id="R7SMY6"/>
<reference evidence="1 2" key="1">
    <citation type="journal article" date="2012" name="Science">
        <title>The Paleozoic origin of enzymatic lignin decomposition reconstructed from 31 fungal genomes.</title>
        <authorList>
            <person name="Floudas D."/>
            <person name="Binder M."/>
            <person name="Riley R."/>
            <person name="Barry K."/>
            <person name="Blanchette R.A."/>
            <person name="Henrissat B."/>
            <person name="Martinez A.T."/>
            <person name="Otillar R."/>
            <person name="Spatafora J.W."/>
            <person name="Yadav J.S."/>
            <person name="Aerts A."/>
            <person name="Benoit I."/>
            <person name="Boyd A."/>
            <person name="Carlson A."/>
            <person name="Copeland A."/>
            <person name="Coutinho P.M."/>
            <person name="de Vries R.P."/>
            <person name="Ferreira P."/>
            <person name="Findley K."/>
            <person name="Foster B."/>
            <person name="Gaskell J."/>
            <person name="Glotzer D."/>
            <person name="Gorecki P."/>
            <person name="Heitman J."/>
            <person name="Hesse C."/>
            <person name="Hori C."/>
            <person name="Igarashi K."/>
            <person name="Jurgens J.A."/>
            <person name="Kallen N."/>
            <person name="Kersten P."/>
            <person name="Kohler A."/>
            <person name="Kuees U."/>
            <person name="Kumar T.K.A."/>
            <person name="Kuo A."/>
            <person name="LaButti K."/>
            <person name="Larrondo L.F."/>
            <person name="Lindquist E."/>
            <person name="Ling A."/>
            <person name="Lombard V."/>
            <person name="Lucas S."/>
            <person name="Lundell T."/>
            <person name="Martin R."/>
            <person name="McLaughlin D.J."/>
            <person name="Morgenstern I."/>
            <person name="Morin E."/>
            <person name="Murat C."/>
            <person name="Nagy L.G."/>
            <person name="Nolan M."/>
            <person name="Ohm R.A."/>
            <person name="Patyshakuliyeva A."/>
            <person name="Rokas A."/>
            <person name="Ruiz-Duenas F.J."/>
            <person name="Sabat G."/>
            <person name="Salamov A."/>
            <person name="Samejima M."/>
            <person name="Schmutz J."/>
            <person name="Slot J.C."/>
            <person name="St John F."/>
            <person name="Stenlid J."/>
            <person name="Sun H."/>
            <person name="Sun S."/>
            <person name="Syed K."/>
            <person name="Tsang A."/>
            <person name="Wiebenga A."/>
            <person name="Young D."/>
            <person name="Pisabarro A."/>
            <person name="Eastwood D.C."/>
            <person name="Martin F."/>
            <person name="Cullen D."/>
            <person name="Grigoriev I.V."/>
            <person name="Hibbett D.S."/>
        </authorList>
    </citation>
    <scope>NUCLEOTIDE SEQUENCE [LARGE SCALE GENOMIC DNA]</scope>
    <source>
        <strain evidence="1 2">LYAD-421 SS1</strain>
    </source>
</reference>
<dbReference type="KEGG" id="dsq:DICSQDRAFT_69877"/>
<dbReference type="Proteomes" id="UP000053319">
    <property type="component" value="Unassembled WGS sequence"/>
</dbReference>